<name>A0A292PY77_9PEZI</name>
<accession>A0A292PY77</accession>
<dbReference type="AlphaFoldDB" id="A0A292PY77"/>
<evidence type="ECO:0000313" key="2">
    <source>
        <dbReference type="Proteomes" id="UP001412239"/>
    </source>
</evidence>
<keyword evidence="2" id="KW-1185">Reference proteome</keyword>
<reference evidence="1" key="1">
    <citation type="submission" date="2015-10" db="EMBL/GenBank/DDBJ databases">
        <authorList>
            <person name="Regsiter A."/>
            <person name="william w."/>
        </authorList>
    </citation>
    <scope>NUCLEOTIDE SEQUENCE</scope>
    <source>
        <strain evidence="1">Montdore</strain>
    </source>
</reference>
<proteinExistence type="predicted"/>
<dbReference type="EMBL" id="LN890989">
    <property type="protein sequence ID" value="CUS12509.1"/>
    <property type="molecule type" value="Genomic_DNA"/>
</dbReference>
<organism evidence="1 2">
    <name type="scientific">Tuber aestivum</name>
    <name type="common">summer truffle</name>
    <dbReference type="NCBI Taxonomy" id="59557"/>
    <lineage>
        <taxon>Eukaryota</taxon>
        <taxon>Fungi</taxon>
        <taxon>Dikarya</taxon>
        <taxon>Ascomycota</taxon>
        <taxon>Pezizomycotina</taxon>
        <taxon>Pezizomycetes</taxon>
        <taxon>Pezizales</taxon>
        <taxon>Tuberaceae</taxon>
        <taxon>Tuber</taxon>
    </lineage>
</organism>
<dbReference type="InterPro" id="IPR029058">
    <property type="entry name" value="AB_hydrolase_fold"/>
</dbReference>
<protein>
    <submittedName>
        <fullName evidence="1">Uncharacterized protein</fullName>
    </submittedName>
</protein>
<dbReference type="Gene3D" id="3.40.50.1820">
    <property type="entry name" value="alpha/beta hydrolase"/>
    <property type="match status" value="1"/>
</dbReference>
<gene>
    <name evidence="1" type="ORF">GSTUAT00003343001</name>
</gene>
<sequence>MDIARDSTGNVNSELEDTTSPLLLSNEALTKFPETFTLAIVLEINLLRQEGEDFERKLQGLDVCSTTIRFLGTIQGFVTVNNFADSLAARSAIEITGYKLKKALY</sequence>
<evidence type="ECO:0000313" key="1">
    <source>
        <dbReference type="EMBL" id="CUS12509.1"/>
    </source>
</evidence>
<dbReference type="Proteomes" id="UP001412239">
    <property type="component" value="Unassembled WGS sequence"/>
</dbReference>